<keyword evidence="1" id="KW-0812">Transmembrane</keyword>
<name>A0A1G7X695_PSEOR</name>
<keyword evidence="1" id="KW-1133">Transmembrane helix</keyword>
<dbReference type="PANTHER" id="PTHR37314:SF4">
    <property type="entry name" value="UPF0700 TRANSMEMBRANE PROTEIN YOAK"/>
    <property type="match status" value="1"/>
</dbReference>
<evidence type="ECO:0000256" key="1">
    <source>
        <dbReference type="SAM" id="Phobius"/>
    </source>
</evidence>
<keyword evidence="1" id="KW-0472">Membrane</keyword>
<dbReference type="OrthoDB" id="3298766at2"/>
<dbReference type="STRING" id="366584.SAMN05216377_11583"/>
<feature type="transmembrane region" description="Helical" evidence="1">
    <location>
        <begin position="50"/>
        <end position="69"/>
    </location>
</feature>
<feature type="transmembrane region" description="Helical" evidence="1">
    <location>
        <begin position="101"/>
        <end position="120"/>
    </location>
</feature>
<keyword evidence="3" id="KW-1185">Reference proteome</keyword>
<proteinExistence type="predicted"/>
<dbReference type="EMBL" id="FNBE01000015">
    <property type="protein sequence ID" value="SDG79090.1"/>
    <property type="molecule type" value="Genomic_DNA"/>
</dbReference>
<gene>
    <name evidence="2" type="ORF">SAMN05216377_11583</name>
</gene>
<dbReference type="AlphaFoldDB" id="A0A1G7X695"/>
<dbReference type="Proteomes" id="UP000198967">
    <property type="component" value="Unassembled WGS sequence"/>
</dbReference>
<protein>
    <submittedName>
        <fullName evidence="2">Uncharacterized membrane protein YoaK, UPF0700 family</fullName>
    </submittedName>
</protein>
<feature type="transmembrane region" description="Helical" evidence="1">
    <location>
        <begin position="76"/>
        <end position="95"/>
    </location>
</feature>
<dbReference type="Pfam" id="PF06912">
    <property type="entry name" value="DUF1275"/>
    <property type="match status" value="1"/>
</dbReference>
<accession>A0A1G7X695</accession>
<evidence type="ECO:0000313" key="2">
    <source>
        <dbReference type="EMBL" id="SDG79090.1"/>
    </source>
</evidence>
<dbReference type="InterPro" id="IPR010699">
    <property type="entry name" value="DUF1275"/>
</dbReference>
<organism evidence="2 3">
    <name type="scientific">Pseudonocardia oroxyli</name>
    <dbReference type="NCBI Taxonomy" id="366584"/>
    <lineage>
        <taxon>Bacteria</taxon>
        <taxon>Bacillati</taxon>
        <taxon>Actinomycetota</taxon>
        <taxon>Actinomycetes</taxon>
        <taxon>Pseudonocardiales</taxon>
        <taxon>Pseudonocardiaceae</taxon>
        <taxon>Pseudonocardia</taxon>
    </lineage>
</organism>
<dbReference type="RefSeq" id="WP_093088119.1">
    <property type="nucleotide sequence ID" value="NZ_FNBE01000015.1"/>
</dbReference>
<reference evidence="2 3" key="1">
    <citation type="submission" date="2016-10" db="EMBL/GenBank/DDBJ databases">
        <authorList>
            <person name="de Groot N.N."/>
        </authorList>
    </citation>
    <scope>NUCLEOTIDE SEQUENCE [LARGE SCALE GENOMIC DNA]</scope>
    <source>
        <strain evidence="2 3">CGMCC 4.3143</strain>
    </source>
</reference>
<dbReference type="PANTHER" id="PTHR37314">
    <property type="entry name" value="SLR0142 PROTEIN"/>
    <property type="match status" value="1"/>
</dbReference>
<evidence type="ECO:0000313" key="3">
    <source>
        <dbReference type="Proteomes" id="UP000198967"/>
    </source>
</evidence>
<feature type="transmembrane region" description="Helical" evidence="1">
    <location>
        <begin position="154"/>
        <end position="187"/>
    </location>
</feature>
<sequence>MRAWAGTLLACAAGAVNLVALTALGGAFAGIVTGNLVTAGDALTGHDPARLVPIGIAVGGFTLGALLWAASPRAALALPLVAELVLLVAAVPFQLAGVEPVVLALLAAALGGQSVVGLRLHASTTYMTGALTTAAHAAVAERDGRAAVAALRQLLALVVGAVAAALLPTAVALGVPIVLVAAAAVLLRGSPA</sequence>